<evidence type="ECO:0000256" key="1">
    <source>
        <dbReference type="SAM" id="MobiDB-lite"/>
    </source>
</evidence>
<feature type="compositionally biased region" description="Polar residues" evidence="1">
    <location>
        <begin position="159"/>
        <end position="168"/>
    </location>
</feature>
<comment type="caution">
    <text evidence="4">The sequence shown here is derived from an EMBL/GenBank/DDBJ whole genome shotgun (WGS) entry which is preliminary data.</text>
</comment>
<organism evidence="4 5">
    <name type="scientific">Methylobacterium thuringiense</name>
    <dbReference type="NCBI Taxonomy" id="1003091"/>
    <lineage>
        <taxon>Bacteria</taxon>
        <taxon>Pseudomonadati</taxon>
        <taxon>Pseudomonadota</taxon>
        <taxon>Alphaproteobacteria</taxon>
        <taxon>Hyphomicrobiales</taxon>
        <taxon>Methylobacteriaceae</taxon>
        <taxon>Methylobacterium</taxon>
    </lineage>
</organism>
<reference evidence="4" key="1">
    <citation type="journal article" date="2021" name="Front. Microbiol.">
        <title>Comprehensive Comparative Genomics and Phenotyping of Methylobacterium Species.</title>
        <authorList>
            <person name="Alessa O."/>
            <person name="Ogura Y."/>
            <person name="Fujitani Y."/>
            <person name="Takami H."/>
            <person name="Hayashi T."/>
            <person name="Sahin N."/>
            <person name="Tani A."/>
        </authorList>
    </citation>
    <scope>NUCLEOTIDE SEQUENCE</scope>
    <source>
        <strain evidence="4">DSM 23674</strain>
    </source>
</reference>
<dbReference type="Proteomes" id="UP001055101">
    <property type="component" value="Unassembled WGS sequence"/>
</dbReference>
<dbReference type="Gene3D" id="2.40.128.520">
    <property type="match status" value="1"/>
</dbReference>
<feature type="chain" id="PRO_5046652904" description="DUF2147 domain-containing protein" evidence="2">
    <location>
        <begin position="30"/>
        <end position="227"/>
    </location>
</feature>
<feature type="domain" description="DUF2147" evidence="3">
    <location>
        <begin position="36"/>
        <end position="151"/>
    </location>
</feature>
<evidence type="ECO:0000256" key="2">
    <source>
        <dbReference type="SAM" id="SignalP"/>
    </source>
</evidence>
<evidence type="ECO:0000313" key="5">
    <source>
        <dbReference type="Proteomes" id="UP001055101"/>
    </source>
</evidence>
<gene>
    <name evidence="4" type="ORF">EKPJFOCH_2462</name>
</gene>
<proteinExistence type="predicted"/>
<feature type="region of interest" description="Disordered" evidence="1">
    <location>
        <begin position="157"/>
        <end position="227"/>
    </location>
</feature>
<evidence type="ECO:0000313" key="4">
    <source>
        <dbReference type="EMBL" id="GJE55965.1"/>
    </source>
</evidence>
<evidence type="ECO:0000259" key="3">
    <source>
        <dbReference type="Pfam" id="PF09917"/>
    </source>
</evidence>
<accession>A0ABQ4TPI9</accession>
<dbReference type="PANTHER" id="PTHR36919:SF2">
    <property type="entry name" value="BLL6627 PROTEIN"/>
    <property type="match status" value="1"/>
</dbReference>
<feature type="compositionally biased region" description="Low complexity" evidence="1">
    <location>
        <begin position="197"/>
        <end position="227"/>
    </location>
</feature>
<dbReference type="PANTHER" id="PTHR36919">
    <property type="entry name" value="BLR1215 PROTEIN"/>
    <property type="match status" value="1"/>
</dbReference>
<name>A0ABQ4TPI9_9HYPH</name>
<dbReference type="EMBL" id="BPRA01000010">
    <property type="protein sequence ID" value="GJE55965.1"/>
    <property type="molecule type" value="Genomic_DNA"/>
</dbReference>
<sequence>MGKNRMNWSPITGALAGLALVALPSLAQAAPRDPSGIWLTEDGKARIRVEKCGAQNTNICGYAVWLKTPLNDEGKPRVDFRNPDPKKQARASLGHQMIMGLKPNSEGKYEGKIYNAENGKFYDVTIWSEAQGELSVRGCMLGFLCGSQTWEQKGDLAQGQLTGPTNGANGPRADAEWAPKGNPAVANAAGSPATTGTTKQAGAPKAPAAKAAPSRTAAPAPQADSEE</sequence>
<keyword evidence="2" id="KW-0732">Signal</keyword>
<feature type="signal peptide" evidence="2">
    <location>
        <begin position="1"/>
        <end position="29"/>
    </location>
</feature>
<keyword evidence="5" id="KW-1185">Reference proteome</keyword>
<dbReference type="Pfam" id="PF09917">
    <property type="entry name" value="DUF2147"/>
    <property type="match status" value="1"/>
</dbReference>
<dbReference type="InterPro" id="IPR019223">
    <property type="entry name" value="DUF2147"/>
</dbReference>
<reference evidence="4" key="2">
    <citation type="submission" date="2021-08" db="EMBL/GenBank/DDBJ databases">
        <authorList>
            <person name="Tani A."/>
            <person name="Ola A."/>
            <person name="Ogura Y."/>
            <person name="Katsura K."/>
            <person name="Hayashi T."/>
        </authorList>
    </citation>
    <scope>NUCLEOTIDE SEQUENCE</scope>
    <source>
        <strain evidence="4">DSM 23674</strain>
    </source>
</reference>
<protein>
    <recommendedName>
        <fullName evidence="3">DUF2147 domain-containing protein</fullName>
    </recommendedName>
</protein>